<organism evidence="2 3">
    <name type="scientific">Planotetraspora thailandica</name>
    <dbReference type="NCBI Taxonomy" id="487172"/>
    <lineage>
        <taxon>Bacteria</taxon>
        <taxon>Bacillati</taxon>
        <taxon>Actinomycetota</taxon>
        <taxon>Actinomycetes</taxon>
        <taxon>Streptosporangiales</taxon>
        <taxon>Streptosporangiaceae</taxon>
        <taxon>Planotetraspora</taxon>
    </lineage>
</organism>
<evidence type="ECO:0000313" key="2">
    <source>
        <dbReference type="EMBL" id="GII59824.1"/>
    </source>
</evidence>
<keyword evidence="3" id="KW-1185">Reference proteome</keyword>
<protein>
    <submittedName>
        <fullName evidence="2">Uncharacterized protein</fullName>
    </submittedName>
</protein>
<dbReference type="Proteomes" id="UP000605992">
    <property type="component" value="Unassembled WGS sequence"/>
</dbReference>
<dbReference type="AlphaFoldDB" id="A0A8J3Y330"/>
<feature type="region of interest" description="Disordered" evidence="1">
    <location>
        <begin position="1"/>
        <end position="26"/>
    </location>
</feature>
<proteinExistence type="predicted"/>
<name>A0A8J3Y330_9ACTN</name>
<comment type="caution">
    <text evidence="2">The sequence shown here is derived from an EMBL/GenBank/DDBJ whole genome shotgun (WGS) entry which is preliminary data.</text>
</comment>
<accession>A0A8J3Y330</accession>
<dbReference type="EMBL" id="BOOR01000101">
    <property type="protein sequence ID" value="GII59824.1"/>
    <property type="molecule type" value="Genomic_DNA"/>
</dbReference>
<reference evidence="2" key="1">
    <citation type="submission" date="2021-01" db="EMBL/GenBank/DDBJ databases">
        <title>Whole genome shotgun sequence of Planotetraspora thailandica NBRC 104271.</title>
        <authorList>
            <person name="Komaki H."/>
            <person name="Tamura T."/>
        </authorList>
    </citation>
    <scope>NUCLEOTIDE SEQUENCE</scope>
    <source>
        <strain evidence="2">NBRC 104271</strain>
    </source>
</reference>
<evidence type="ECO:0000256" key="1">
    <source>
        <dbReference type="SAM" id="MobiDB-lite"/>
    </source>
</evidence>
<evidence type="ECO:0000313" key="3">
    <source>
        <dbReference type="Proteomes" id="UP000605992"/>
    </source>
</evidence>
<sequence>MTVQPLGTVAQPAGEQSAHSVDNGDGPSIAAVPVTMTELLAVAQWPESAGCSYLLGGLEAGPDDLEKAAQMIADEAMRIRCGSSPVLARWRERRDGEGGSADTGDLDRQAIAVFVAPTFGLPDDDGDKAKADHIQGFVAELLWNRLIQDRTSCHDGRTLVHTEEIKGDPTGTGGDGLVVYEIADGTLVFRLWEIKKHVSASPISATIKRATDQLAAHGARYLAMLTGPGTKQAGSLGQLYGDLVNLWLAGSSRAGIGVSVATSAEYAPNDHPFFANVAPVFPQFPAEGQREALMVAVSDFAAFAERVRKIVWTGL</sequence>
<gene>
    <name evidence="2" type="ORF">Pth03_82130</name>
</gene>